<dbReference type="PRINTS" id="PR00700">
    <property type="entry name" value="PRTYPHPHTASE"/>
</dbReference>
<dbReference type="SMART" id="SM00404">
    <property type="entry name" value="PTPc_motif"/>
    <property type="match status" value="1"/>
</dbReference>
<keyword evidence="4" id="KW-1185">Reference proteome</keyword>
<evidence type="ECO:0000313" key="4">
    <source>
        <dbReference type="Proteomes" id="UP001162001"/>
    </source>
</evidence>
<dbReference type="InterPro" id="IPR016130">
    <property type="entry name" value="Tyr_Pase_AS"/>
</dbReference>
<dbReference type="PANTHER" id="PTHR19134">
    <property type="entry name" value="RECEPTOR-TYPE TYROSINE-PROTEIN PHOSPHATASE"/>
    <property type="match status" value="1"/>
</dbReference>
<dbReference type="InterPro" id="IPR003595">
    <property type="entry name" value="Tyr_Pase_cat"/>
</dbReference>
<evidence type="ECO:0000259" key="1">
    <source>
        <dbReference type="PROSITE" id="PS50055"/>
    </source>
</evidence>
<dbReference type="Gene3D" id="3.90.190.10">
    <property type="entry name" value="Protein tyrosine phosphatase superfamily"/>
    <property type="match status" value="1"/>
</dbReference>
<protein>
    <submittedName>
        <fullName evidence="3">Protein-tyrosine phosphatase</fullName>
    </submittedName>
</protein>
<reference evidence="3 4" key="1">
    <citation type="submission" date="2020-04" db="EMBL/GenBank/DDBJ databases">
        <title>Advantages and limits of metagenomic assembly and binning of a giant virus.</title>
        <authorList>
            <person name="Schulz F."/>
            <person name="Andreani J."/>
            <person name="Francis R."/>
            <person name="Boudjemaa H."/>
            <person name="Bou Khalil J.Y."/>
            <person name="Lee J."/>
            <person name="La Scola B."/>
            <person name="Woyke T."/>
        </authorList>
    </citation>
    <scope>NUCLEOTIDE SEQUENCE [LARGE SCALE GENOMIC DNA]</scope>
    <source>
        <strain evidence="3 4">FV1/VV64</strain>
    </source>
</reference>
<proteinExistence type="predicted"/>
<name>A0A7D3QUM2_9VIRU</name>
<dbReference type="InterPro" id="IPR050348">
    <property type="entry name" value="Protein-Tyr_Phosphatase"/>
</dbReference>
<dbReference type="Proteomes" id="UP001162001">
    <property type="component" value="Segment"/>
</dbReference>
<sequence length="304" mass="35545">MLKQYVHKIESNKSTYISQYKQLPKDMTNMDYIIANLNSKKNNFHNILAAEETRVKSDYFAFYINANHILDNYIATQQPNENTYNEFWEMIYNKKCSLIVNLSGNNNYLPMTEAVYGKYKVTVENITDKYMIKIRNIHISKIDEECDSFVVYHATFHLWPDFGIPSEEDFNKLFDAINMIDYMSIKRPIVVHCRAGVGRTGTFILVHYILKKINENILLDPMDVLIEMRRSRCNMVQEACQFEFALNLICHKVNERLSTLLIPKQNSRSKLSSSCGEEEKLRKIKIYANIKPDKKLSSSTELSI</sequence>
<accession>A0A7D3QUM2</accession>
<dbReference type="InterPro" id="IPR029021">
    <property type="entry name" value="Prot-tyrosine_phosphatase-like"/>
</dbReference>
<feature type="domain" description="Tyrosine-protein phosphatase" evidence="1">
    <location>
        <begin position="38"/>
        <end position="252"/>
    </location>
</feature>
<organism evidence="3 4">
    <name type="scientific">Fadolivirus FV1/VV64</name>
    <dbReference type="NCBI Taxonomy" id="3070911"/>
    <lineage>
        <taxon>Viruses</taxon>
        <taxon>Varidnaviria</taxon>
        <taxon>Bamfordvirae</taxon>
        <taxon>Nucleocytoviricota</taxon>
        <taxon>Megaviricetes</taxon>
        <taxon>Imitervirales</taxon>
        <taxon>Mimiviridae</taxon>
        <taxon>Klosneuvirinae</taxon>
        <taxon>Fadolivirus</taxon>
        <taxon>Fadolivirus algeromassiliense</taxon>
    </lineage>
</organism>
<dbReference type="EMBL" id="MT418680">
    <property type="protein sequence ID" value="QKF94247.1"/>
    <property type="molecule type" value="Genomic_DNA"/>
</dbReference>
<dbReference type="InterPro" id="IPR000242">
    <property type="entry name" value="PTP_cat"/>
</dbReference>
<dbReference type="SUPFAM" id="SSF52799">
    <property type="entry name" value="(Phosphotyrosine protein) phosphatases II"/>
    <property type="match status" value="1"/>
</dbReference>
<dbReference type="PROSITE" id="PS00383">
    <property type="entry name" value="TYR_PHOSPHATASE_1"/>
    <property type="match status" value="1"/>
</dbReference>
<dbReference type="CDD" id="cd00047">
    <property type="entry name" value="PTPc"/>
    <property type="match status" value="1"/>
</dbReference>
<evidence type="ECO:0000259" key="2">
    <source>
        <dbReference type="PROSITE" id="PS50056"/>
    </source>
</evidence>
<dbReference type="PANTHER" id="PTHR19134:SF449">
    <property type="entry name" value="TYROSINE-PROTEIN PHOSPHATASE 1"/>
    <property type="match status" value="1"/>
</dbReference>
<dbReference type="InterPro" id="IPR000387">
    <property type="entry name" value="Tyr_Pase_dom"/>
</dbReference>
<dbReference type="Pfam" id="PF00102">
    <property type="entry name" value="Y_phosphatase"/>
    <property type="match status" value="1"/>
</dbReference>
<evidence type="ECO:0000313" key="3">
    <source>
        <dbReference type="EMBL" id="QKF94247.1"/>
    </source>
</evidence>
<gene>
    <name evidence="3" type="ORF">Fadolivirus_1_789</name>
</gene>
<dbReference type="PROSITE" id="PS50056">
    <property type="entry name" value="TYR_PHOSPHATASE_2"/>
    <property type="match status" value="1"/>
</dbReference>
<feature type="domain" description="Tyrosine specific protein phosphatases" evidence="2">
    <location>
        <begin position="168"/>
        <end position="243"/>
    </location>
</feature>
<dbReference type="PROSITE" id="PS50055">
    <property type="entry name" value="TYR_PHOSPHATASE_PTP"/>
    <property type="match status" value="1"/>
</dbReference>
<dbReference type="SMART" id="SM00194">
    <property type="entry name" value="PTPc"/>
    <property type="match status" value="1"/>
</dbReference>
<dbReference type="GO" id="GO:0004725">
    <property type="term" value="F:protein tyrosine phosphatase activity"/>
    <property type="evidence" value="ECO:0007669"/>
    <property type="project" value="InterPro"/>
</dbReference>